<proteinExistence type="predicted"/>
<organism evidence="1 2">
    <name type="scientific">Atribacter laminatus</name>
    <dbReference type="NCBI Taxonomy" id="2847778"/>
    <lineage>
        <taxon>Bacteria</taxon>
        <taxon>Pseudomonadati</taxon>
        <taxon>Atribacterota</taxon>
        <taxon>Atribacteria</taxon>
        <taxon>Atribacterales</taxon>
        <taxon>Atribacteraceae</taxon>
        <taxon>Atribacter</taxon>
    </lineage>
</organism>
<dbReference type="RefSeq" id="WP_218111586.1">
    <property type="nucleotide sequence ID" value="NZ_CP065383.1"/>
</dbReference>
<dbReference type="Proteomes" id="UP000594463">
    <property type="component" value="Chromosome"/>
</dbReference>
<gene>
    <name evidence="1" type="ORF">RT761_02332</name>
</gene>
<dbReference type="KEGG" id="alam:RT761_02332"/>
<evidence type="ECO:0000313" key="2">
    <source>
        <dbReference type="Proteomes" id="UP000594463"/>
    </source>
</evidence>
<accession>A0A7T1ANC7</accession>
<sequence>MKKIILIVILILLAGISVVYASNYPQLTGTWVGSTYGHGYFPIKGTTEYHKFLDERESMKVHYIIQEQKERLFWGIKKVFTDTGEMMFEEEFSGAFEKNSQRFYIIEHLDGTGMGQVINGNEIDIVYLEGNDLPKVMIYQLVLEDDES</sequence>
<keyword evidence="2" id="KW-1185">Reference proteome</keyword>
<protein>
    <recommendedName>
        <fullName evidence="3">Lipocalin-like domain-containing protein</fullName>
    </recommendedName>
</protein>
<reference evidence="1 2" key="1">
    <citation type="journal article" date="2021" name="Nat. Commun.">
        <title>Isolation of a member of the candidate phylum Atribacteria reveals a unique cell membrane structure.</title>
        <authorList>
            <person name="Taiki K."/>
            <person name="Nobu M.K."/>
            <person name="Kusada H."/>
            <person name="Meng X.-Y."/>
            <person name="Hosoki N."/>
            <person name="Uematsu K."/>
            <person name="Yoshioka H."/>
            <person name="Kamagata Y."/>
            <person name="Tamaki H."/>
        </authorList>
    </citation>
    <scope>NUCLEOTIDE SEQUENCE [LARGE SCALE GENOMIC DNA]</scope>
    <source>
        <strain evidence="1 2">RT761</strain>
    </source>
</reference>
<dbReference type="AlphaFoldDB" id="A0A7T1ANC7"/>
<evidence type="ECO:0008006" key="3">
    <source>
        <dbReference type="Google" id="ProtNLM"/>
    </source>
</evidence>
<dbReference type="EMBL" id="CP065383">
    <property type="protein sequence ID" value="QPM69104.1"/>
    <property type="molecule type" value="Genomic_DNA"/>
</dbReference>
<evidence type="ECO:0000313" key="1">
    <source>
        <dbReference type="EMBL" id="QPM69104.1"/>
    </source>
</evidence>
<name>A0A7T1ANC7_ATRLM</name>